<dbReference type="OrthoDB" id="780709at2759"/>
<evidence type="ECO:0000256" key="8">
    <source>
        <dbReference type="PROSITE-ProRule" id="PRU00042"/>
    </source>
</evidence>
<keyword evidence="5" id="KW-0805">Transcription regulation</keyword>
<dbReference type="EMBL" id="LR746265">
    <property type="protein sequence ID" value="CAA7390761.1"/>
    <property type="molecule type" value="Genomic_DNA"/>
</dbReference>
<evidence type="ECO:0000256" key="1">
    <source>
        <dbReference type="ARBA" id="ARBA00004123"/>
    </source>
</evidence>
<keyword evidence="6" id="KW-0804">Transcription</keyword>
<keyword evidence="12" id="KW-1185">Reference proteome</keyword>
<gene>
    <name evidence="11" type="ORF">SI8410_02002189</name>
</gene>
<dbReference type="InterPro" id="IPR052426">
    <property type="entry name" value="Plant_dev_regulator"/>
</dbReference>
<proteinExistence type="predicted"/>
<name>A0A7I8K1D1_SPIIN</name>
<feature type="region of interest" description="Disordered" evidence="9">
    <location>
        <begin position="1"/>
        <end position="133"/>
    </location>
</feature>
<protein>
    <recommendedName>
        <fullName evidence="10">C2H2-type domain-containing protein</fullName>
    </recommendedName>
</protein>
<reference evidence="11" key="1">
    <citation type="submission" date="2020-02" db="EMBL/GenBank/DDBJ databases">
        <authorList>
            <person name="Scholz U."/>
            <person name="Mascher M."/>
            <person name="Fiebig A."/>
        </authorList>
    </citation>
    <scope>NUCLEOTIDE SEQUENCE</scope>
</reference>
<keyword evidence="2" id="KW-0479">Metal-binding</keyword>
<feature type="compositionally biased region" description="Basic residues" evidence="9">
    <location>
        <begin position="45"/>
        <end position="56"/>
    </location>
</feature>
<evidence type="ECO:0000256" key="2">
    <source>
        <dbReference type="ARBA" id="ARBA00022723"/>
    </source>
</evidence>
<evidence type="ECO:0000256" key="3">
    <source>
        <dbReference type="ARBA" id="ARBA00022771"/>
    </source>
</evidence>
<evidence type="ECO:0000256" key="9">
    <source>
        <dbReference type="SAM" id="MobiDB-lite"/>
    </source>
</evidence>
<evidence type="ECO:0000256" key="5">
    <source>
        <dbReference type="ARBA" id="ARBA00023015"/>
    </source>
</evidence>
<accession>A0A7I8K1D1</accession>
<keyword evidence="4" id="KW-0862">Zinc</keyword>
<comment type="subcellular location">
    <subcellularLocation>
        <location evidence="1">Nucleus</location>
    </subcellularLocation>
</comment>
<dbReference type="PROSITE" id="PS50157">
    <property type="entry name" value="ZINC_FINGER_C2H2_2"/>
    <property type="match status" value="1"/>
</dbReference>
<evidence type="ECO:0000256" key="6">
    <source>
        <dbReference type="ARBA" id="ARBA00023163"/>
    </source>
</evidence>
<dbReference type="Pfam" id="PF13912">
    <property type="entry name" value="zf-C2H2_6"/>
    <property type="match status" value="1"/>
</dbReference>
<dbReference type="GO" id="GO:0005634">
    <property type="term" value="C:nucleus"/>
    <property type="evidence" value="ECO:0007669"/>
    <property type="project" value="UniProtKB-SubCell"/>
</dbReference>
<dbReference type="PANTHER" id="PTHR45801">
    <property type="entry name" value="OS07G0101800 PROTEIN"/>
    <property type="match status" value="1"/>
</dbReference>
<dbReference type="PANTHER" id="PTHR45801:SF117">
    <property type="entry name" value="OS07G0417400 PROTEIN"/>
    <property type="match status" value="1"/>
</dbReference>
<evidence type="ECO:0000256" key="7">
    <source>
        <dbReference type="ARBA" id="ARBA00023242"/>
    </source>
</evidence>
<dbReference type="Proteomes" id="UP000663760">
    <property type="component" value="Chromosome 2"/>
</dbReference>
<dbReference type="InterPro" id="IPR036236">
    <property type="entry name" value="Znf_C2H2_sf"/>
</dbReference>
<feature type="domain" description="C2H2-type" evidence="10">
    <location>
        <begin position="25"/>
        <end position="52"/>
    </location>
</feature>
<dbReference type="InterPro" id="IPR013087">
    <property type="entry name" value="Znf_C2H2_type"/>
</dbReference>
<evidence type="ECO:0000259" key="10">
    <source>
        <dbReference type="PROSITE" id="PS50157"/>
    </source>
</evidence>
<feature type="compositionally biased region" description="Low complexity" evidence="9">
    <location>
        <begin position="90"/>
        <end position="100"/>
    </location>
</feature>
<keyword evidence="3 8" id="KW-0863">Zinc-finger</keyword>
<dbReference type="AlphaFoldDB" id="A0A7I8K1D1"/>
<dbReference type="PROSITE" id="PS00028">
    <property type="entry name" value="ZINC_FINGER_C2H2_1"/>
    <property type="match status" value="1"/>
</dbReference>
<evidence type="ECO:0000313" key="11">
    <source>
        <dbReference type="EMBL" id="CAA7390761.1"/>
    </source>
</evidence>
<evidence type="ECO:0000313" key="12">
    <source>
        <dbReference type="Proteomes" id="UP000663760"/>
    </source>
</evidence>
<organism evidence="11 12">
    <name type="scientific">Spirodela intermedia</name>
    <name type="common">Intermediate duckweed</name>
    <dbReference type="NCBI Taxonomy" id="51605"/>
    <lineage>
        <taxon>Eukaryota</taxon>
        <taxon>Viridiplantae</taxon>
        <taxon>Streptophyta</taxon>
        <taxon>Embryophyta</taxon>
        <taxon>Tracheophyta</taxon>
        <taxon>Spermatophyta</taxon>
        <taxon>Magnoliopsida</taxon>
        <taxon>Liliopsida</taxon>
        <taxon>Araceae</taxon>
        <taxon>Lemnoideae</taxon>
        <taxon>Spirodela</taxon>
    </lineage>
</organism>
<dbReference type="GO" id="GO:0008270">
    <property type="term" value="F:zinc ion binding"/>
    <property type="evidence" value="ECO:0007669"/>
    <property type="project" value="UniProtKB-KW"/>
</dbReference>
<dbReference type="SUPFAM" id="SSF57667">
    <property type="entry name" value="beta-beta-alpha zinc fingers"/>
    <property type="match status" value="1"/>
</dbReference>
<feature type="compositionally biased region" description="Basic and acidic residues" evidence="9">
    <location>
        <begin position="105"/>
        <end position="115"/>
    </location>
</feature>
<dbReference type="Gene3D" id="3.30.160.60">
    <property type="entry name" value="Classic Zinc Finger"/>
    <property type="match status" value="1"/>
</dbReference>
<evidence type="ECO:0000256" key="4">
    <source>
        <dbReference type="ARBA" id="ARBA00022833"/>
    </source>
</evidence>
<feature type="compositionally biased region" description="Basic and acidic residues" evidence="9">
    <location>
        <begin position="123"/>
        <end position="133"/>
    </location>
</feature>
<keyword evidence="7" id="KW-0539">Nucleus</keyword>
<sequence length="133" mass="14479">MEGSAGEMGSPERLNGEAAPGGRPYGCMFCKRGFSSAQALGGHMNVHRRDRTRIRRPPGDPPAAEPSRSSAKFSPTPPSPPRANRRRELSLLGGYLQLGLPTQEDDGRQRRRPEDEPGGGLDLELRLGHEPKN</sequence>